<dbReference type="AlphaFoldDB" id="A0A3P7NUG4"/>
<dbReference type="PANTHER" id="PTHR21705:SF11">
    <property type="entry name" value="FHIP FAMILY PROTEIN CG3558"/>
    <property type="match status" value="1"/>
</dbReference>
<reference evidence="1 2" key="1">
    <citation type="submission" date="2018-11" db="EMBL/GenBank/DDBJ databases">
        <authorList>
            <consortium name="Pathogen Informatics"/>
        </authorList>
    </citation>
    <scope>NUCLEOTIDE SEQUENCE [LARGE SCALE GENOMIC DNA]</scope>
</reference>
<gene>
    <name evidence="1" type="ORF">CGOC_LOCUS12505</name>
</gene>
<keyword evidence="2" id="KW-1185">Reference proteome</keyword>
<dbReference type="OrthoDB" id="6287422at2759"/>
<evidence type="ECO:0000313" key="2">
    <source>
        <dbReference type="Proteomes" id="UP000271889"/>
    </source>
</evidence>
<protein>
    <submittedName>
        <fullName evidence="1">Uncharacterized protein</fullName>
    </submittedName>
</protein>
<dbReference type="InterPro" id="IPR019384">
    <property type="entry name" value="FHIP"/>
</dbReference>
<accession>A0A3P7NUG4</accession>
<dbReference type="PANTHER" id="PTHR21705">
    <property type="entry name" value="RAI16 PROTEIN-RELATED"/>
    <property type="match status" value="1"/>
</dbReference>
<evidence type="ECO:0000313" key="1">
    <source>
        <dbReference type="EMBL" id="VDN33921.1"/>
    </source>
</evidence>
<proteinExistence type="predicted"/>
<dbReference type="EMBL" id="UYRV01123646">
    <property type="protein sequence ID" value="VDN33921.1"/>
    <property type="molecule type" value="Genomic_DNA"/>
</dbReference>
<dbReference type="Proteomes" id="UP000271889">
    <property type="component" value="Unassembled WGS sequence"/>
</dbReference>
<organism evidence="1 2">
    <name type="scientific">Cylicostephanus goldi</name>
    <name type="common">Nematode worm</name>
    <dbReference type="NCBI Taxonomy" id="71465"/>
    <lineage>
        <taxon>Eukaryota</taxon>
        <taxon>Metazoa</taxon>
        <taxon>Ecdysozoa</taxon>
        <taxon>Nematoda</taxon>
        <taxon>Chromadorea</taxon>
        <taxon>Rhabditida</taxon>
        <taxon>Rhabditina</taxon>
        <taxon>Rhabditomorpha</taxon>
        <taxon>Strongyloidea</taxon>
        <taxon>Strongylidae</taxon>
        <taxon>Cylicostephanus</taxon>
    </lineage>
</organism>
<sequence>MLLLELDVDRQVLIDVIVRRIANGDKLGVVSLSLLDSLLQIGCEDLMLVMVLRRLLPMPHVSRSQLSKVRDKSQAVTSAERLLQCVPQCMLIFPEICSEDTMTLYLQEGAQLEEKRARSCSAWKWQEHARACQYEQSPS</sequence>
<name>A0A3P7NUG4_CYLGO</name>